<dbReference type="PANTHER" id="PTHR45586">
    <property type="entry name" value="TPR REPEAT-CONTAINING PROTEIN PA4667"/>
    <property type="match status" value="1"/>
</dbReference>
<proteinExistence type="predicted"/>
<keyword evidence="4" id="KW-0732">Signal</keyword>
<evidence type="ECO:0000256" key="2">
    <source>
        <dbReference type="ARBA" id="ARBA00022803"/>
    </source>
</evidence>
<reference evidence="5 6" key="1">
    <citation type="submission" date="2020-07" db="EMBL/GenBank/DDBJ databases">
        <title>Complete genome sequence of Chitinibacter sp. 2T18.</title>
        <authorList>
            <person name="Bae J.-W."/>
            <person name="Choi J.-W."/>
        </authorList>
    </citation>
    <scope>NUCLEOTIDE SEQUENCE [LARGE SCALE GENOMIC DNA]</scope>
    <source>
        <strain evidence="5 6">2T18</strain>
    </source>
</reference>
<dbReference type="InterPro" id="IPR051012">
    <property type="entry name" value="CellSynth/LPSAsmb/PSIAsmb"/>
</dbReference>
<dbReference type="InterPro" id="IPR019734">
    <property type="entry name" value="TPR_rpt"/>
</dbReference>
<dbReference type="InterPro" id="IPR011990">
    <property type="entry name" value="TPR-like_helical_dom_sf"/>
</dbReference>
<evidence type="ECO:0000256" key="3">
    <source>
        <dbReference type="PROSITE-ProRule" id="PRU00339"/>
    </source>
</evidence>
<dbReference type="AlphaFoldDB" id="A0A7H9BH49"/>
<feature type="repeat" description="TPR" evidence="3">
    <location>
        <begin position="64"/>
        <end position="97"/>
    </location>
</feature>
<dbReference type="PANTHER" id="PTHR45586:SF1">
    <property type="entry name" value="LIPOPOLYSACCHARIDE ASSEMBLY PROTEIN B"/>
    <property type="match status" value="1"/>
</dbReference>
<keyword evidence="2 3" id="KW-0802">TPR repeat</keyword>
<keyword evidence="1" id="KW-0677">Repeat</keyword>
<name>A0A7H9BH49_9NEIS</name>
<dbReference type="PROSITE" id="PS50005">
    <property type="entry name" value="TPR"/>
    <property type="match status" value="1"/>
</dbReference>
<evidence type="ECO:0000313" key="5">
    <source>
        <dbReference type="EMBL" id="QLG87925.1"/>
    </source>
</evidence>
<evidence type="ECO:0000256" key="4">
    <source>
        <dbReference type="SAM" id="SignalP"/>
    </source>
</evidence>
<dbReference type="EMBL" id="CP058627">
    <property type="protein sequence ID" value="QLG87925.1"/>
    <property type="molecule type" value="Genomic_DNA"/>
</dbReference>
<feature type="chain" id="PRO_5028869400" evidence="4">
    <location>
        <begin position="20"/>
        <end position="248"/>
    </location>
</feature>
<keyword evidence="6" id="KW-1185">Reference proteome</keyword>
<accession>A0A7H9BH49</accession>
<evidence type="ECO:0000256" key="1">
    <source>
        <dbReference type="ARBA" id="ARBA00022737"/>
    </source>
</evidence>
<evidence type="ECO:0000313" key="6">
    <source>
        <dbReference type="Proteomes" id="UP000509597"/>
    </source>
</evidence>
<dbReference type="SUPFAM" id="SSF81901">
    <property type="entry name" value="HCP-like"/>
    <property type="match status" value="1"/>
</dbReference>
<dbReference type="RefSeq" id="WP_179358005.1">
    <property type="nucleotide sequence ID" value="NZ_CP058627.1"/>
</dbReference>
<dbReference type="Gene3D" id="1.25.40.10">
    <property type="entry name" value="Tetratricopeptide repeat domain"/>
    <property type="match status" value="1"/>
</dbReference>
<dbReference type="KEGG" id="chiz:HQ393_06415"/>
<organism evidence="5 6">
    <name type="scientific">Chitinibacter bivalviorum</name>
    <dbReference type="NCBI Taxonomy" id="2739434"/>
    <lineage>
        <taxon>Bacteria</taxon>
        <taxon>Pseudomonadati</taxon>
        <taxon>Pseudomonadota</taxon>
        <taxon>Betaproteobacteria</taxon>
        <taxon>Neisseriales</taxon>
        <taxon>Chitinibacteraceae</taxon>
        <taxon>Chitinibacter</taxon>
    </lineage>
</organism>
<protein>
    <submittedName>
        <fullName evidence="5">Uncharacterized protein</fullName>
    </submittedName>
</protein>
<gene>
    <name evidence="5" type="ORF">HQ393_06415</name>
</gene>
<dbReference type="Pfam" id="PF13432">
    <property type="entry name" value="TPR_16"/>
    <property type="match status" value="1"/>
</dbReference>
<dbReference type="SMART" id="SM00028">
    <property type="entry name" value="TPR"/>
    <property type="match status" value="3"/>
</dbReference>
<dbReference type="Proteomes" id="UP000509597">
    <property type="component" value="Chromosome"/>
</dbReference>
<feature type="signal peptide" evidence="4">
    <location>
        <begin position="1"/>
        <end position="19"/>
    </location>
</feature>
<sequence>MKKFWMVALSVLLMQVAFADDDVGPPEQRAATRTSLASEYYKRTLYAVAIDEAKKALQAVPDYAQAYNVLALSYLALRDEASAKSYFELAIKAAPKDPDINHNYANYLCDRSDFKNAFTRYEIALGNPLYPTPEATMLAAANCAQKAGDKALMRQYLVRANKQQSQNLQVKFQLANVLLEEGDLPQAKQLFIEVLRAIPKSPPELLWLGVRIERKIGNKESEARYANELRRMYPDSLEATKLQTGRYD</sequence>